<organism evidence="2 3">
    <name type="scientific">Helicocarpus griseus UAMH5409</name>
    <dbReference type="NCBI Taxonomy" id="1447875"/>
    <lineage>
        <taxon>Eukaryota</taxon>
        <taxon>Fungi</taxon>
        <taxon>Dikarya</taxon>
        <taxon>Ascomycota</taxon>
        <taxon>Pezizomycotina</taxon>
        <taxon>Eurotiomycetes</taxon>
        <taxon>Eurotiomycetidae</taxon>
        <taxon>Onygenales</taxon>
        <taxon>Ajellomycetaceae</taxon>
        <taxon>Helicocarpus</taxon>
    </lineage>
</organism>
<reference evidence="2 3" key="1">
    <citation type="submission" date="2017-10" db="EMBL/GenBank/DDBJ databases">
        <title>Comparative genomics in systemic dimorphic fungi from Ajellomycetaceae.</title>
        <authorList>
            <person name="Munoz J.F."/>
            <person name="Mcewen J.G."/>
            <person name="Clay O.K."/>
            <person name="Cuomo C.A."/>
        </authorList>
    </citation>
    <scope>NUCLEOTIDE SEQUENCE [LARGE SCALE GENOMIC DNA]</scope>
    <source>
        <strain evidence="2 3">UAMH5409</strain>
    </source>
</reference>
<accession>A0A2B7XZK3</accession>
<feature type="compositionally biased region" description="Polar residues" evidence="1">
    <location>
        <begin position="608"/>
        <end position="619"/>
    </location>
</feature>
<dbReference type="AlphaFoldDB" id="A0A2B7XZK3"/>
<keyword evidence="3" id="KW-1185">Reference proteome</keyword>
<dbReference type="STRING" id="1447875.A0A2B7XZK3"/>
<proteinExistence type="predicted"/>
<comment type="caution">
    <text evidence="2">The sequence shown here is derived from an EMBL/GenBank/DDBJ whole genome shotgun (WGS) entry which is preliminary data.</text>
</comment>
<protein>
    <submittedName>
        <fullName evidence="2">Uncharacterized protein</fullName>
    </submittedName>
</protein>
<dbReference type="EMBL" id="PDNB01000039">
    <property type="protein sequence ID" value="PGH13998.1"/>
    <property type="molecule type" value="Genomic_DNA"/>
</dbReference>
<evidence type="ECO:0000256" key="1">
    <source>
        <dbReference type="SAM" id="MobiDB-lite"/>
    </source>
</evidence>
<sequence>MATFTSTPGHVAKKKRTMEMAVESEIAETEEQKKAREDITRKKLEDKERAFIAASRRTDRSIEKRLESAYSASKTHEERTGKPLRITREAVEREEMYDEVDDGFEQRRRRRSEELALRSQSLDQSLQQQYNIFTSQRYGQPNGNITAQFKRGSIPTWPPGQAIHGLAGLSAMKQAGNNSLSGTASHGRSQSLPNAVDSLPPQGQGMTNSYGHVTGFNKHMNLGPAIPTSMHQAILPTRSESQPNIFVPTYPLDSNYAQQQQYQHSGQAQKAASGLMRVCPSVQHGYSDHSSPRQQQFQGLDEQGHCFLQIQQHGGNFSTPPSDVQAHQPIEQLSPSIQQRISNHASPQQQWQGMAQQHSQTSHPSMQSYQTIQQVSPSIQHGILSRSSPHQWEQFDQFPQRGTNSAVLHSSTHSYQPPVLQNGISRCGSSQQQQLQSPEQILLDETLPRPSLGMEFYPPASARKRNLNMEQEITNPSPKVPLQQPRPRHLGARRRANKVIRMNSFECGPYNRSPAAKSQEQVPESPIYPETDAAHTWSGNNLVESPAPLQNAPNSENNDLGFDVHFQHLGNPHEMEYQPIDQIASCEPIENKATSPLQKLSPGKPSISPANSAGSMTTASSSQTDHSLSSLENHVGSDILTPNVLEADYLNPSEMVSWEDSRFFREALPDFSDLDLNTAALDCSDLDYSLLHEPADRYGAPLPNL</sequence>
<name>A0A2B7XZK3_9EURO</name>
<dbReference type="Proteomes" id="UP000223968">
    <property type="component" value="Unassembled WGS sequence"/>
</dbReference>
<gene>
    <name evidence="2" type="ORF">AJ79_03267</name>
</gene>
<feature type="region of interest" description="Disordered" evidence="1">
    <location>
        <begin position="594"/>
        <end position="630"/>
    </location>
</feature>
<feature type="compositionally biased region" description="Low complexity" evidence="1">
    <location>
        <begin position="620"/>
        <end position="630"/>
    </location>
</feature>
<evidence type="ECO:0000313" key="3">
    <source>
        <dbReference type="Proteomes" id="UP000223968"/>
    </source>
</evidence>
<feature type="region of interest" description="Disordered" evidence="1">
    <location>
        <begin position="177"/>
        <end position="204"/>
    </location>
</feature>
<evidence type="ECO:0000313" key="2">
    <source>
        <dbReference type="EMBL" id="PGH13998.1"/>
    </source>
</evidence>
<feature type="compositionally biased region" description="Polar residues" evidence="1">
    <location>
        <begin position="177"/>
        <end position="193"/>
    </location>
</feature>
<feature type="region of interest" description="Disordered" evidence="1">
    <location>
        <begin position="529"/>
        <end position="566"/>
    </location>
</feature>
<dbReference type="OrthoDB" id="5397087at2759"/>